<name>A0A0U0SNW4_MYCTX</name>
<dbReference type="Proteomes" id="UP000038802">
    <property type="component" value="Unassembled WGS sequence"/>
</dbReference>
<organism evidence="1 2">
    <name type="scientific">Mycobacterium tuberculosis</name>
    <dbReference type="NCBI Taxonomy" id="1773"/>
    <lineage>
        <taxon>Bacteria</taxon>
        <taxon>Bacillati</taxon>
        <taxon>Actinomycetota</taxon>
        <taxon>Actinomycetes</taxon>
        <taxon>Mycobacteriales</taxon>
        <taxon>Mycobacteriaceae</taxon>
        <taxon>Mycobacterium</taxon>
        <taxon>Mycobacterium tuberculosis complex</taxon>
    </lineage>
</organism>
<protein>
    <submittedName>
        <fullName evidence="1">Uncharacterized protein</fullName>
    </submittedName>
</protein>
<reference evidence="2" key="1">
    <citation type="submission" date="2015-03" db="EMBL/GenBank/DDBJ databases">
        <authorList>
            <consortium name="Pathogen Informatics"/>
        </authorList>
    </citation>
    <scope>NUCLEOTIDE SEQUENCE [LARGE SCALE GENOMIC DNA]</scope>
    <source>
        <strain evidence="2">K00500041</strain>
    </source>
</reference>
<proteinExistence type="predicted"/>
<evidence type="ECO:0000313" key="2">
    <source>
        <dbReference type="Proteomes" id="UP000038802"/>
    </source>
</evidence>
<evidence type="ECO:0000313" key="1">
    <source>
        <dbReference type="EMBL" id="COW94090.1"/>
    </source>
</evidence>
<dbReference type="EMBL" id="CSAE01000803">
    <property type="protein sequence ID" value="COW94090.1"/>
    <property type="molecule type" value="Genomic_DNA"/>
</dbReference>
<accession>A0A0U0SNW4</accession>
<sequence length="41" mass="4462">MNANTRPADVTTAPVPAIARMIPVFNPAPTSSLNRDTKRRL</sequence>
<dbReference type="AlphaFoldDB" id="A0A0U0SNW4"/>
<gene>
    <name evidence="1" type="ORF">ERS007703_04494</name>
</gene>